<dbReference type="PANTHER" id="PTHR46825">
    <property type="entry name" value="D-ALANYL-D-ALANINE-CARBOXYPEPTIDASE/ENDOPEPTIDASE AMPH"/>
    <property type="match status" value="1"/>
</dbReference>
<sequence length="462" mass="48901">MRSHDDVAAFLSTRFSEAVAARGVPGASIAVLVGGEVVEAATGVLSTSTGVEVTTDAVFQIGSITKVWTATLVMQLADDGLLDLDAPLRTYLPEFRLGDDAAAGSITTRQLLSHQGGFEGDVFTDTGRGEDAIEKYVTAIAELPQLFAPGELFSYNNAAFSVLGRLVEVLRGRTWEEALVERIVRPLGLTHVAPSAYEAILFRAAVGHLGPGADGVETPAPMWALAKSNEPAGSMLAMTPRDLVGFASMHLNDGVAADGTRVLSEASARAMREIQVDLPRLTGMGDAWGLGWEVIQKGSPTVIGHDGGTIGQSAFLRVVPELGVAIALLTNGGDVMGLFEDVAAQLVEQLTGVTLHGLPRPPAEPVPVEAGPFLGSYSNSTFDMVVTVDDDGLIWIDSTPKGILLEMGQQPERHQLVGYDDDTLITLAPAMKEMHLVYAFLGDDGAGRRKYLHYGRAIARAD</sequence>
<dbReference type="EC" id="3.-.-.-" evidence="2"/>
<accession>A0ABW7QCZ1</accession>
<protein>
    <submittedName>
        <fullName evidence="2">Serine hydrolase domain-containing protein</fullName>
        <ecNumber evidence="2">3.-.-.-</ecNumber>
    </submittedName>
</protein>
<comment type="caution">
    <text evidence="2">The sequence shown here is derived from an EMBL/GenBank/DDBJ whole genome shotgun (WGS) entry which is preliminary data.</text>
</comment>
<keyword evidence="2" id="KW-0378">Hydrolase</keyword>
<dbReference type="PANTHER" id="PTHR46825:SF9">
    <property type="entry name" value="BETA-LACTAMASE-RELATED DOMAIN-CONTAINING PROTEIN"/>
    <property type="match status" value="1"/>
</dbReference>
<keyword evidence="3" id="KW-1185">Reference proteome</keyword>
<dbReference type="InterPro" id="IPR050491">
    <property type="entry name" value="AmpC-like"/>
</dbReference>
<dbReference type="SUPFAM" id="SSF56601">
    <property type="entry name" value="beta-lactamase/transpeptidase-like"/>
    <property type="match status" value="1"/>
</dbReference>
<reference evidence="2 3" key="1">
    <citation type="submission" date="2024-09" db="EMBL/GenBank/DDBJ databases">
        <authorList>
            <person name="Pan X."/>
        </authorList>
    </citation>
    <scope>NUCLEOTIDE SEQUENCE [LARGE SCALE GENOMIC DNA]</scope>
    <source>
        <strain evidence="2 3">B2969</strain>
    </source>
</reference>
<organism evidence="2 3">
    <name type="scientific">Microbacterium alkaliflavum</name>
    <dbReference type="NCBI Taxonomy" id="3248839"/>
    <lineage>
        <taxon>Bacteria</taxon>
        <taxon>Bacillati</taxon>
        <taxon>Actinomycetota</taxon>
        <taxon>Actinomycetes</taxon>
        <taxon>Micrococcales</taxon>
        <taxon>Microbacteriaceae</taxon>
        <taxon>Microbacterium</taxon>
    </lineage>
</organism>
<dbReference type="RefSeq" id="WP_397558191.1">
    <property type="nucleotide sequence ID" value="NZ_JBIQWL010000012.1"/>
</dbReference>
<dbReference type="Pfam" id="PF00144">
    <property type="entry name" value="Beta-lactamase"/>
    <property type="match status" value="1"/>
</dbReference>
<dbReference type="GO" id="GO:0016787">
    <property type="term" value="F:hydrolase activity"/>
    <property type="evidence" value="ECO:0007669"/>
    <property type="project" value="UniProtKB-KW"/>
</dbReference>
<evidence type="ECO:0000259" key="1">
    <source>
        <dbReference type="Pfam" id="PF00144"/>
    </source>
</evidence>
<dbReference type="InterPro" id="IPR012338">
    <property type="entry name" value="Beta-lactam/transpept-like"/>
</dbReference>
<dbReference type="InterPro" id="IPR001466">
    <property type="entry name" value="Beta-lactam-related"/>
</dbReference>
<name>A0ABW7QCZ1_9MICO</name>
<gene>
    <name evidence="2" type="ORF">ACH3VR_20505</name>
</gene>
<proteinExistence type="predicted"/>
<dbReference type="EMBL" id="JBIQWL010000012">
    <property type="protein sequence ID" value="MFH8252760.1"/>
    <property type="molecule type" value="Genomic_DNA"/>
</dbReference>
<evidence type="ECO:0000313" key="3">
    <source>
        <dbReference type="Proteomes" id="UP001610861"/>
    </source>
</evidence>
<dbReference type="Gene3D" id="3.40.710.10">
    <property type="entry name" value="DD-peptidase/beta-lactamase superfamily"/>
    <property type="match status" value="1"/>
</dbReference>
<feature type="domain" description="Beta-lactamase-related" evidence="1">
    <location>
        <begin position="14"/>
        <end position="335"/>
    </location>
</feature>
<evidence type="ECO:0000313" key="2">
    <source>
        <dbReference type="EMBL" id="MFH8252760.1"/>
    </source>
</evidence>
<dbReference type="Proteomes" id="UP001610861">
    <property type="component" value="Unassembled WGS sequence"/>
</dbReference>